<dbReference type="InterPro" id="IPR004360">
    <property type="entry name" value="Glyas_Fos-R_dOase_dom"/>
</dbReference>
<proteinExistence type="predicted"/>
<dbReference type="Pfam" id="PF00903">
    <property type="entry name" value="Glyoxalase"/>
    <property type="match status" value="1"/>
</dbReference>
<dbReference type="SUPFAM" id="SSF54593">
    <property type="entry name" value="Glyoxalase/Bleomycin resistance protein/Dihydroxybiphenyl dioxygenase"/>
    <property type="match status" value="1"/>
</dbReference>
<gene>
    <name evidence="3" type="ORF">FRACYDRAFT_250311</name>
</gene>
<accession>A0A1E7EQ28</accession>
<dbReference type="KEGG" id="fcy:FRACYDRAFT_250311"/>
<name>A0A1E7EQ28_9STRA</name>
<feature type="region of interest" description="Disordered" evidence="1">
    <location>
        <begin position="1"/>
        <end position="25"/>
    </location>
</feature>
<dbReference type="OrthoDB" id="10256150at2759"/>
<dbReference type="GO" id="GO:0051213">
    <property type="term" value="F:dioxygenase activity"/>
    <property type="evidence" value="ECO:0007669"/>
    <property type="project" value="UniProtKB-KW"/>
</dbReference>
<dbReference type="InterPro" id="IPR029068">
    <property type="entry name" value="Glyas_Bleomycin-R_OHBP_Dase"/>
</dbReference>
<protein>
    <submittedName>
        <fullName evidence="3">Glyoxalase/Bleomycin resistance protein/Dihydroxybiphenyl dioxygenase</fullName>
    </submittedName>
</protein>
<dbReference type="EMBL" id="KV784382">
    <property type="protein sequence ID" value="OEU08090.1"/>
    <property type="molecule type" value="Genomic_DNA"/>
</dbReference>
<keyword evidence="3" id="KW-0223">Dioxygenase</keyword>
<evidence type="ECO:0000313" key="4">
    <source>
        <dbReference type="Proteomes" id="UP000095751"/>
    </source>
</evidence>
<dbReference type="InParanoid" id="A0A1E7EQ28"/>
<dbReference type="InterPro" id="IPR037523">
    <property type="entry name" value="VOC_core"/>
</dbReference>
<organism evidence="3 4">
    <name type="scientific">Fragilariopsis cylindrus CCMP1102</name>
    <dbReference type="NCBI Taxonomy" id="635003"/>
    <lineage>
        <taxon>Eukaryota</taxon>
        <taxon>Sar</taxon>
        <taxon>Stramenopiles</taxon>
        <taxon>Ochrophyta</taxon>
        <taxon>Bacillariophyta</taxon>
        <taxon>Bacillariophyceae</taxon>
        <taxon>Bacillariophycidae</taxon>
        <taxon>Bacillariales</taxon>
        <taxon>Bacillariaceae</taxon>
        <taxon>Fragilariopsis</taxon>
    </lineage>
</organism>
<keyword evidence="4" id="KW-1185">Reference proteome</keyword>
<keyword evidence="3" id="KW-0560">Oxidoreductase</keyword>
<dbReference type="PROSITE" id="PS51819">
    <property type="entry name" value="VOC"/>
    <property type="match status" value="1"/>
</dbReference>
<reference evidence="3 4" key="1">
    <citation type="submission" date="2016-09" db="EMBL/GenBank/DDBJ databases">
        <title>Extensive genetic diversity and differential bi-allelic expression allows diatom success in the polar Southern Ocean.</title>
        <authorList>
            <consortium name="DOE Joint Genome Institute"/>
            <person name="Mock T."/>
            <person name="Otillar R.P."/>
            <person name="Strauss J."/>
            <person name="Dupont C."/>
            <person name="Frickenhaus S."/>
            <person name="Maumus F."/>
            <person name="Mcmullan M."/>
            <person name="Sanges R."/>
            <person name="Schmutz J."/>
            <person name="Toseland A."/>
            <person name="Valas R."/>
            <person name="Veluchamy A."/>
            <person name="Ward B.J."/>
            <person name="Allen A."/>
            <person name="Barry K."/>
            <person name="Falciatore A."/>
            <person name="Ferrante M."/>
            <person name="Fortunato A.E."/>
            <person name="Gloeckner G."/>
            <person name="Gruber A."/>
            <person name="Hipkin R."/>
            <person name="Janech M."/>
            <person name="Kroth P."/>
            <person name="Leese F."/>
            <person name="Lindquist E."/>
            <person name="Lyon B.R."/>
            <person name="Martin J."/>
            <person name="Mayer C."/>
            <person name="Parker M."/>
            <person name="Quesneville H."/>
            <person name="Raymond J."/>
            <person name="Uhlig C."/>
            <person name="Valentin K.U."/>
            <person name="Worden A.Z."/>
            <person name="Armbrust E.V."/>
            <person name="Bowler C."/>
            <person name="Green B."/>
            <person name="Moulton V."/>
            <person name="Van Oosterhout C."/>
            <person name="Grigoriev I."/>
        </authorList>
    </citation>
    <scope>NUCLEOTIDE SEQUENCE [LARGE SCALE GENOMIC DNA]</scope>
    <source>
        <strain evidence="3 4">CCMP1102</strain>
    </source>
</reference>
<dbReference type="PANTHER" id="PTHR36503:SF3">
    <property type="entry name" value="BLR0126 PROTEIN"/>
    <property type="match status" value="1"/>
</dbReference>
<feature type="domain" description="VOC" evidence="2">
    <location>
        <begin position="63"/>
        <end position="182"/>
    </location>
</feature>
<dbReference type="PANTHER" id="PTHR36503">
    <property type="entry name" value="BLR2520 PROTEIN"/>
    <property type="match status" value="1"/>
</dbReference>
<evidence type="ECO:0000313" key="3">
    <source>
        <dbReference type="EMBL" id="OEU08090.1"/>
    </source>
</evidence>
<evidence type="ECO:0000259" key="2">
    <source>
        <dbReference type="PROSITE" id="PS51819"/>
    </source>
</evidence>
<evidence type="ECO:0000256" key="1">
    <source>
        <dbReference type="SAM" id="MobiDB-lite"/>
    </source>
</evidence>
<dbReference type="Proteomes" id="UP000095751">
    <property type="component" value="Unassembled WGS sequence"/>
</dbReference>
<dbReference type="AlphaFoldDB" id="A0A1E7EQ28"/>
<sequence length="190" mass="21060">MTTSTPPTSHPFPISSTTSSSSSISSSRSRSLAIRGIRNGLHTAAVDADVINKVDGDDSLWDSINALTLFTNDMEASCLFYKKLGLHCTFGGKPDSMFSTFSNNGESNNATLHINLELNKDYNKDSPGWGRCVFHVKDVDALYEKAMNAGLQPEFEPTDANWGERYFQILDPMGHEISLAKRIEDHPRWN</sequence>
<dbReference type="Gene3D" id="3.10.180.10">
    <property type="entry name" value="2,3-Dihydroxybiphenyl 1,2-Dioxygenase, domain 1"/>
    <property type="match status" value="1"/>
</dbReference>